<dbReference type="CDD" id="cd02947">
    <property type="entry name" value="TRX_family"/>
    <property type="match status" value="1"/>
</dbReference>
<dbReference type="RefSeq" id="WP_148946408.1">
    <property type="nucleotide sequence ID" value="NZ_VTEH01000004.1"/>
</dbReference>
<dbReference type="EMBL" id="VTEH01000004">
    <property type="protein sequence ID" value="TYR76199.1"/>
    <property type="molecule type" value="Genomic_DNA"/>
</dbReference>
<protein>
    <submittedName>
        <fullName evidence="2">Thioredoxin family protein</fullName>
    </submittedName>
</protein>
<sequence length="107" mass="12147">MKKLSLEHIGEAVQEQTYAALYLFTPLCGTCLVAGKMVDVTEKLFPQVTFIKADLNYIPTMADKYSVESVPCLLLFHQGRLINKIYAFQSVPYLHEKLNHLIRADSI</sequence>
<dbReference type="InterPro" id="IPR013766">
    <property type="entry name" value="Thioredoxin_domain"/>
</dbReference>
<reference evidence="2 3" key="1">
    <citation type="submission" date="2019-08" db="EMBL/GenBank/DDBJ databases">
        <title>Bacillus genomes from the desert of Cuatro Cienegas, Coahuila.</title>
        <authorList>
            <person name="Olmedo-Alvarez G."/>
        </authorList>
    </citation>
    <scope>NUCLEOTIDE SEQUENCE [LARGE SCALE GENOMIC DNA]</scope>
    <source>
        <strain evidence="2 3">CH40_1T</strain>
    </source>
</reference>
<feature type="domain" description="Thioredoxin" evidence="1">
    <location>
        <begin position="11"/>
        <end position="86"/>
    </location>
</feature>
<evidence type="ECO:0000313" key="2">
    <source>
        <dbReference type="EMBL" id="TYR76199.1"/>
    </source>
</evidence>
<dbReference type="Pfam" id="PF00085">
    <property type="entry name" value="Thioredoxin"/>
    <property type="match status" value="1"/>
</dbReference>
<dbReference type="InterPro" id="IPR036249">
    <property type="entry name" value="Thioredoxin-like_sf"/>
</dbReference>
<dbReference type="AlphaFoldDB" id="A0A5D4KH40"/>
<dbReference type="SUPFAM" id="SSF52833">
    <property type="entry name" value="Thioredoxin-like"/>
    <property type="match status" value="1"/>
</dbReference>
<evidence type="ECO:0000313" key="3">
    <source>
        <dbReference type="Proteomes" id="UP000323317"/>
    </source>
</evidence>
<proteinExistence type="predicted"/>
<organism evidence="2 3">
    <name type="scientific">Rossellomorea vietnamensis</name>
    <dbReference type="NCBI Taxonomy" id="218284"/>
    <lineage>
        <taxon>Bacteria</taxon>
        <taxon>Bacillati</taxon>
        <taxon>Bacillota</taxon>
        <taxon>Bacilli</taxon>
        <taxon>Bacillales</taxon>
        <taxon>Bacillaceae</taxon>
        <taxon>Rossellomorea</taxon>
    </lineage>
</organism>
<gene>
    <name evidence="2" type="ORF">FZC79_08600</name>
</gene>
<evidence type="ECO:0000259" key="1">
    <source>
        <dbReference type="Pfam" id="PF00085"/>
    </source>
</evidence>
<comment type="caution">
    <text evidence="2">The sequence shown here is derived from an EMBL/GenBank/DDBJ whole genome shotgun (WGS) entry which is preliminary data.</text>
</comment>
<accession>A0A5D4KH40</accession>
<dbReference type="Proteomes" id="UP000323317">
    <property type="component" value="Unassembled WGS sequence"/>
</dbReference>
<name>A0A5D4KH40_9BACI</name>
<dbReference type="Gene3D" id="3.40.30.10">
    <property type="entry name" value="Glutaredoxin"/>
    <property type="match status" value="1"/>
</dbReference>